<feature type="transmembrane region" description="Helical" evidence="1">
    <location>
        <begin position="12"/>
        <end position="33"/>
    </location>
</feature>
<name>A0ABY9MME5_9GAMM</name>
<dbReference type="PROSITE" id="PS51724">
    <property type="entry name" value="SPOR"/>
    <property type="match status" value="1"/>
</dbReference>
<evidence type="ECO:0000313" key="3">
    <source>
        <dbReference type="EMBL" id="WML89801.1"/>
    </source>
</evidence>
<dbReference type="Gene3D" id="3.30.70.1070">
    <property type="entry name" value="Sporulation related repeat"/>
    <property type="match status" value="1"/>
</dbReference>
<dbReference type="RefSeq" id="WP_308894064.1">
    <property type="nucleotide sequence ID" value="NZ_CP133218.1"/>
</dbReference>
<dbReference type="InterPro" id="IPR036680">
    <property type="entry name" value="SPOR-like_sf"/>
</dbReference>
<reference evidence="3 4" key="1">
    <citation type="submission" date="2023-08" db="EMBL/GenBank/DDBJ databases">
        <title>New molecular markers tilS and rpoB for phylogenetic and monitoring studies of the genus Thiothrix biodiversity.</title>
        <authorList>
            <person name="Ravin N.V."/>
            <person name="Smolyakov D."/>
            <person name="Markov N.D."/>
            <person name="Beletsky A.V."/>
            <person name="Mardanov A.V."/>
            <person name="Rudenko T.S."/>
            <person name="Grabovich M.Y."/>
        </authorList>
    </citation>
    <scope>NUCLEOTIDE SEQUENCE [LARGE SCALE GENOMIC DNA]</scope>
    <source>
        <strain evidence="3 4">MK1</strain>
    </source>
</reference>
<organism evidence="3 4">
    <name type="scientific">Thiothrix lacustris</name>
    <dbReference type="NCBI Taxonomy" id="525917"/>
    <lineage>
        <taxon>Bacteria</taxon>
        <taxon>Pseudomonadati</taxon>
        <taxon>Pseudomonadota</taxon>
        <taxon>Gammaproteobacteria</taxon>
        <taxon>Thiotrichales</taxon>
        <taxon>Thiotrichaceae</taxon>
        <taxon>Thiothrix</taxon>
    </lineage>
</organism>
<dbReference type="SUPFAM" id="SSF110997">
    <property type="entry name" value="Sporulation related repeat"/>
    <property type="match status" value="1"/>
</dbReference>
<evidence type="ECO:0000313" key="4">
    <source>
        <dbReference type="Proteomes" id="UP001236657"/>
    </source>
</evidence>
<keyword evidence="1" id="KW-1133">Transmembrane helix</keyword>
<keyword evidence="1" id="KW-0812">Transmembrane</keyword>
<proteinExistence type="predicted"/>
<dbReference type="Pfam" id="PF05036">
    <property type="entry name" value="SPOR"/>
    <property type="match status" value="1"/>
</dbReference>
<protein>
    <submittedName>
        <fullName evidence="3">SPOR domain-containing protein</fullName>
    </submittedName>
</protein>
<keyword evidence="4" id="KW-1185">Reference proteome</keyword>
<dbReference type="InterPro" id="IPR007730">
    <property type="entry name" value="SPOR-like_dom"/>
</dbReference>
<keyword evidence="1" id="KW-0472">Membrane</keyword>
<feature type="domain" description="SPOR" evidence="2">
    <location>
        <begin position="97"/>
        <end position="178"/>
    </location>
</feature>
<evidence type="ECO:0000259" key="2">
    <source>
        <dbReference type="PROSITE" id="PS51724"/>
    </source>
</evidence>
<dbReference type="Proteomes" id="UP001236657">
    <property type="component" value="Chromosome"/>
</dbReference>
<gene>
    <name evidence="3" type="ORF">RCF98_12570</name>
</gene>
<evidence type="ECO:0000256" key="1">
    <source>
        <dbReference type="SAM" id="Phobius"/>
    </source>
</evidence>
<dbReference type="EMBL" id="CP133218">
    <property type="protein sequence ID" value="WML89801.1"/>
    <property type="molecule type" value="Genomic_DNA"/>
</dbReference>
<accession>A0ABY9MME5</accession>
<sequence>MSSSSLVKQRGFVFKFIHSLLIVVMVVGLVVFYRAGKLPFINYSPNLTNWTIGSSSSSTHNPTYNDDVWDSSPSSNNYIQARQRKAVPVVREREDTQYTNNRYAVQVAAGYDSRQLYGWRDALAQDGYDAYLVSLNTPRGLMFKLRVGAYRSRSQAETLQNKLRNRYPTNFGESFVVEGD</sequence>